<dbReference type="EMBL" id="CP058595">
    <property type="protein sequence ID" value="QLG44325.1"/>
    <property type="molecule type" value="Genomic_DNA"/>
</dbReference>
<gene>
    <name evidence="1" type="ORF">HYG79_02850</name>
</gene>
<name>A0A7H9AM17_9FLAO</name>
<dbReference type="Proteomes" id="UP000509302">
    <property type="component" value="Chromosome"/>
</dbReference>
<sequence>MEPKKATVLVFFILAQWTIAQVKIGQNPNTIDAASLIELESPNKALVLTRLSNAQMEAITPLNGALVYNTDTNCIHYFNATQWNSLCNDTDFSFTDNGDDTITLTDADGNTITFNGAEESISTLNDNGDGTFTYTDEAGSQTVIQTQNLSTNGEAGNISINNGNTIVLNVNDADADTENEIQNLEFNSGIVSLTQDPDNTIIDLSAYDTNAADDFSGSYNDLVDIPTDIADGDNDTTYTAGNGLTLTGTEFTVNNSEIAPDWTNITRIPTNLDIDSTDDFSGSFNDLNDVPIDIADGDNQNLTNVLANGNDAGNSKITNLAAPTDNQDAATKTYVDNLPRVFMGTFRITATGIQSITGIPFRPSSVTFTAYANVDDFDLNADNGIRNNDRGIANAFGNMKGFAQDNGGSIAEQVIYIGGSGNSINDISRYASSSHAIGLRYSNQNGDNLGLTTATITSFDTNGFTLNTDNFTDAVIVIFEAYR</sequence>
<evidence type="ECO:0000313" key="1">
    <source>
        <dbReference type="EMBL" id="QLG44325.1"/>
    </source>
</evidence>
<proteinExistence type="predicted"/>
<accession>A0A7H9AM17</accession>
<keyword evidence="2" id="KW-1185">Reference proteome</keyword>
<dbReference type="RefSeq" id="WP_179240660.1">
    <property type="nucleotide sequence ID" value="NZ_CP058595.1"/>
</dbReference>
<evidence type="ECO:0000313" key="2">
    <source>
        <dbReference type="Proteomes" id="UP000509302"/>
    </source>
</evidence>
<dbReference type="AlphaFoldDB" id="A0A7H9AM17"/>
<protein>
    <submittedName>
        <fullName evidence="1">Uncharacterized protein</fullName>
    </submittedName>
</protein>
<reference evidence="1 2" key="1">
    <citation type="journal article" date="2006" name="Int. J. Syst. Evol. Microbiol.">
        <title>Costertonia aggregata gen. nov., sp. nov., a mesophilic marine bacterium of the family Flavobacteriaceae, isolated from a mature biofilm.</title>
        <authorList>
            <person name="Kwon K.K."/>
            <person name="Lee Y.K."/>
            <person name="Lee H.K."/>
        </authorList>
    </citation>
    <scope>NUCLEOTIDE SEQUENCE [LARGE SCALE GENOMIC DNA]</scope>
    <source>
        <strain evidence="1 2">KCCM 42265</strain>
    </source>
</reference>
<dbReference type="KEGG" id="cagg:HYG79_02850"/>
<organism evidence="1 2">
    <name type="scientific">Costertonia aggregata</name>
    <dbReference type="NCBI Taxonomy" id="343403"/>
    <lineage>
        <taxon>Bacteria</taxon>
        <taxon>Pseudomonadati</taxon>
        <taxon>Bacteroidota</taxon>
        <taxon>Flavobacteriia</taxon>
        <taxon>Flavobacteriales</taxon>
        <taxon>Flavobacteriaceae</taxon>
        <taxon>Costertonia</taxon>
    </lineage>
</organism>